<reference evidence="4 5" key="1">
    <citation type="journal article" date="2013" name="Genome Announc.">
        <title>Draft Genome Sequence of Methylophaga lonarensis MPLT, a Haloalkaliphilic (Non-Methane-Utilizing) Methylotroph.</title>
        <authorList>
            <person name="Shetty S.A."/>
            <person name="Marathe N.P."/>
            <person name="Munot H."/>
            <person name="Antony C.P."/>
            <person name="Dhotre D.P."/>
            <person name="Murrell J.C."/>
            <person name="Shouche Y.S."/>
        </authorList>
    </citation>
    <scope>NUCLEOTIDE SEQUENCE [LARGE SCALE GENOMIC DNA]</scope>
    <source>
        <strain evidence="4 5">MPL</strain>
    </source>
</reference>
<dbReference type="GO" id="GO:0120010">
    <property type="term" value="P:intermembrane phospholipid transfer"/>
    <property type="evidence" value="ECO:0007669"/>
    <property type="project" value="TreeGrafter"/>
</dbReference>
<evidence type="ECO:0000256" key="1">
    <source>
        <dbReference type="ARBA" id="ARBA00010634"/>
    </source>
</evidence>
<dbReference type="Proteomes" id="UP000012019">
    <property type="component" value="Unassembled WGS sequence"/>
</dbReference>
<feature type="chain" id="PRO_5004082720" evidence="3">
    <location>
        <begin position="26"/>
        <end position="243"/>
    </location>
</feature>
<comment type="similarity">
    <text evidence="1">Belongs to the MlaA family.</text>
</comment>
<evidence type="ECO:0000256" key="3">
    <source>
        <dbReference type="SAM" id="SignalP"/>
    </source>
</evidence>
<dbReference type="EMBL" id="APHR01000015">
    <property type="protein sequence ID" value="EMR13717.1"/>
    <property type="molecule type" value="Genomic_DNA"/>
</dbReference>
<evidence type="ECO:0000313" key="5">
    <source>
        <dbReference type="Proteomes" id="UP000012019"/>
    </source>
</evidence>
<protein>
    <submittedName>
        <fullName evidence="4">Lipoprotein</fullName>
    </submittedName>
</protein>
<gene>
    <name evidence="4" type="ORF">MPL1_03338</name>
</gene>
<comment type="caution">
    <text evidence="4">The sequence shown here is derived from an EMBL/GenBank/DDBJ whole genome shotgun (WGS) entry which is preliminary data.</text>
</comment>
<dbReference type="PANTHER" id="PTHR30035:SF3">
    <property type="entry name" value="INTERMEMBRANE PHOSPHOLIPID TRANSPORT SYSTEM LIPOPROTEIN MLAA"/>
    <property type="match status" value="1"/>
</dbReference>
<dbReference type="PATRIC" id="fig|1286106.3.peg.666"/>
<dbReference type="eggNOG" id="COG2853">
    <property type="taxonomic scope" value="Bacteria"/>
</dbReference>
<keyword evidence="2 3" id="KW-0732">Signal</keyword>
<dbReference type="InterPro" id="IPR007428">
    <property type="entry name" value="MlaA"/>
</dbReference>
<dbReference type="PANTHER" id="PTHR30035">
    <property type="entry name" value="LIPOPROTEIN VACJ-RELATED"/>
    <property type="match status" value="1"/>
</dbReference>
<feature type="signal peptide" evidence="3">
    <location>
        <begin position="1"/>
        <end position="25"/>
    </location>
</feature>
<dbReference type="Pfam" id="PF04333">
    <property type="entry name" value="MlaA"/>
    <property type="match status" value="1"/>
</dbReference>
<name>M7P2K2_9GAMM</name>
<proteinExistence type="inferred from homology"/>
<dbReference type="STRING" id="1286106.MPL1_03338"/>
<accession>M7P2K2</accession>
<keyword evidence="5" id="KW-1185">Reference proteome</keyword>
<sequence length="243" mass="26842">MSRLINLARVGLVASAMLVSGCATTSENGVNDPFEGYNRAMFKFNDVVDRAVVRPVAKGYDTVVPEPISWGISNFFSNLNDITVAINSLLQGKFRQAGQDAGRFILNSTVGVAGIFDVATPAGYTKNNEDFGQTLGVWGFDTGPYIVLPFLGPSTGRDALGRIPDWYTDPVMHIDHTETRYAVIGTRVIDTRANLLKAESVMRQAATDEYTYVRDAYLQRRLFLVHDGNPPQDDYDIFDDDID</sequence>
<dbReference type="OrthoDB" id="9785326at2"/>
<organism evidence="4 5">
    <name type="scientific">Methylophaga lonarensis MPL</name>
    <dbReference type="NCBI Taxonomy" id="1286106"/>
    <lineage>
        <taxon>Bacteria</taxon>
        <taxon>Pseudomonadati</taxon>
        <taxon>Pseudomonadota</taxon>
        <taxon>Gammaproteobacteria</taxon>
        <taxon>Thiotrichales</taxon>
        <taxon>Piscirickettsiaceae</taxon>
        <taxon>Methylophaga</taxon>
    </lineage>
</organism>
<evidence type="ECO:0000313" key="4">
    <source>
        <dbReference type="EMBL" id="EMR13717.1"/>
    </source>
</evidence>
<dbReference type="RefSeq" id="WP_009725698.1">
    <property type="nucleotide sequence ID" value="NZ_APHR01000015.1"/>
</dbReference>
<dbReference type="GO" id="GO:0016020">
    <property type="term" value="C:membrane"/>
    <property type="evidence" value="ECO:0007669"/>
    <property type="project" value="InterPro"/>
</dbReference>
<evidence type="ECO:0000256" key="2">
    <source>
        <dbReference type="ARBA" id="ARBA00022729"/>
    </source>
</evidence>
<dbReference type="AlphaFoldDB" id="M7P2K2"/>
<dbReference type="PRINTS" id="PR01805">
    <property type="entry name" value="VACJLIPOPROT"/>
</dbReference>
<keyword evidence="4" id="KW-0449">Lipoprotein</keyword>
<dbReference type="PROSITE" id="PS51257">
    <property type="entry name" value="PROKAR_LIPOPROTEIN"/>
    <property type="match status" value="1"/>
</dbReference>